<keyword evidence="2" id="KW-1185">Reference proteome</keyword>
<dbReference type="PANTHER" id="PTHR30164:SF2">
    <property type="entry name" value="PROTEIN MTFA"/>
    <property type="match status" value="1"/>
</dbReference>
<dbReference type="GO" id="GO:0005829">
    <property type="term" value="C:cytosol"/>
    <property type="evidence" value="ECO:0007669"/>
    <property type="project" value="TreeGrafter"/>
</dbReference>
<dbReference type="InterPro" id="IPR042252">
    <property type="entry name" value="MtfA_N"/>
</dbReference>
<reference evidence="1 2" key="1">
    <citation type="submission" date="2016-06" db="EMBL/GenBank/DDBJ databases">
        <title>Draft genome sequence of Flavobacterium succinicans strain DD5b.</title>
        <authorList>
            <person name="Poehlein A."/>
            <person name="Daniel R."/>
            <person name="Simeonova D.D."/>
        </authorList>
    </citation>
    <scope>NUCLEOTIDE SEQUENCE [LARGE SCALE GENOMIC DNA]</scope>
    <source>
        <strain evidence="1 2">DD5b</strain>
    </source>
</reference>
<dbReference type="PATRIC" id="fig|29536.5.peg.2810"/>
<accession>A0A199XMT2</accession>
<dbReference type="Proteomes" id="UP000093807">
    <property type="component" value="Unassembled WGS sequence"/>
</dbReference>
<proteinExistence type="predicted"/>
<dbReference type="GO" id="GO:0016740">
    <property type="term" value="F:transferase activity"/>
    <property type="evidence" value="ECO:0007669"/>
    <property type="project" value="UniProtKB-KW"/>
</dbReference>
<protein>
    <submittedName>
        <fullName evidence="1">Phosphoenolpyruvate:glucose-phosphotransferase regulator</fullName>
    </submittedName>
</protein>
<dbReference type="EMBL" id="JMTM01000070">
    <property type="protein sequence ID" value="OAZ03038.1"/>
    <property type="molecule type" value="Genomic_DNA"/>
</dbReference>
<dbReference type="GO" id="GO:0004177">
    <property type="term" value="F:aminopeptidase activity"/>
    <property type="evidence" value="ECO:0007669"/>
    <property type="project" value="TreeGrafter"/>
</dbReference>
<keyword evidence="1" id="KW-0808">Transferase</keyword>
<gene>
    <name evidence="1" type="ORF">FLB_27130</name>
</gene>
<dbReference type="Pfam" id="PF06167">
    <property type="entry name" value="Peptidase_M90"/>
    <property type="match status" value="1"/>
</dbReference>
<evidence type="ECO:0000313" key="2">
    <source>
        <dbReference type="Proteomes" id="UP000093807"/>
    </source>
</evidence>
<sequence length="268" mass="32201">MESFLLQFLLVLLGLGFLLFNVIEPIYVFFYNKPLVVHWHLLPSSISEEQRKILSQNFLFYNRLSSSKKRYFEHRINKFMVKYEFIGHDITVTNEMFILISGTYVMLTFGMRHYLSDLFQKILIYPTAYYSTLNEVFHKGEFNPRMKTVVFSWEDFLLGHGVASDNVNLGLHEFTHVLHFHCLKKRDVNSVIFQDEYAEIVTIYKTPNLIQEINEKAYLRLYAYENQFEFISVLLEHFFETPNDFKMIHPQLYLHVKRMINYNENHFI</sequence>
<dbReference type="CDD" id="cd20170">
    <property type="entry name" value="Peptidase_M90-like"/>
    <property type="match status" value="1"/>
</dbReference>
<dbReference type="RefSeq" id="WP_064716454.1">
    <property type="nucleotide sequence ID" value="NZ_JMTM01000070.1"/>
</dbReference>
<evidence type="ECO:0000313" key="1">
    <source>
        <dbReference type="EMBL" id="OAZ03038.1"/>
    </source>
</evidence>
<name>A0A199XMT2_9FLAO</name>
<comment type="caution">
    <text evidence="1">The sequence shown here is derived from an EMBL/GenBank/DDBJ whole genome shotgun (WGS) entry which is preliminary data.</text>
</comment>
<organism evidence="1 2">
    <name type="scientific">Flavobacterium succinicans</name>
    <dbReference type="NCBI Taxonomy" id="29536"/>
    <lineage>
        <taxon>Bacteria</taxon>
        <taxon>Pseudomonadati</taxon>
        <taxon>Bacteroidota</taxon>
        <taxon>Flavobacteriia</taxon>
        <taxon>Flavobacteriales</taxon>
        <taxon>Flavobacteriaceae</taxon>
        <taxon>Flavobacterium</taxon>
    </lineage>
</organism>
<dbReference type="PANTHER" id="PTHR30164">
    <property type="entry name" value="MTFA PEPTIDASE"/>
    <property type="match status" value="1"/>
</dbReference>
<dbReference type="SUPFAM" id="SSF55486">
    <property type="entry name" value="Metalloproteases ('zincins'), catalytic domain"/>
    <property type="match status" value="1"/>
</dbReference>
<keyword evidence="1" id="KW-0670">Pyruvate</keyword>
<dbReference type="OrthoDB" id="9786424at2"/>
<dbReference type="AlphaFoldDB" id="A0A199XMT2"/>
<dbReference type="Gene3D" id="1.10.472.150">
    <property type="entry name" value="Glucose-regulated metallo-peptidase M90, N-terminal domain"/>
    <property type="match status" value="1"/>
</dbReference>
<dbReference type="InterPro" id="IPR010384">
    <property type="entry name" value="MtfA_fam"/>
</dbReference>